<evidence type="ECO:0000256" key="2">
    <source>
        <dbReference type="SAM" id="MobiDB-lite"/>
    </source>
</evidence>
<dbReference type="InterPro" id="IPR023393">
    <property type="entry name" value="START-like_dom_sf"/>
</dbReference>
<dbReference type="EMBL" id="BRXY01000197">
    <property type="protein sequence ID" value="GMH76409.1"/>
    <property type="molecule type" value="Genomic_DNA"/>
</dbReference>
<gene>
    <name evidence="4" type="ORF">TrST_g1961</name>
</gene>
<dbReference type="PANTHER" id="PTHR19308">
    <property type="entry name" value="PHOSPHATIDYLCHOLINE TRANSFER PROTEIN"/>
    <property type="match status" value="1"/>
</dbReference>
<reference evidence="5" key="1">
    <citation type="journal article" date="2023" name="Commun. Biol.">
        <title>Genome analysis of Parmales, the sister group of diatoms, reveals the evolutionary specialization of diatoms from phago-mixotrophs to photoautotrophs.</title>
        <authorList>
            <person name="Ban H."/>
            <person name="Sato S."/>
            <person name="Yoshikawa S."/>
            <person name="Yamada K."/>
            <person name="Nakamura Y."/>
            <person name="Ichinomiya M."/>
            <person name="Sato N."/>
            <person name="Blanc-Mathieu R."/>
            <person name="Endo H."/>
            <person name="Kuwata A."/>
            <person name="Ogata H."/>
        </authorList>
    </citation>
    <scope>NUCLEOTIDE SEQUENCE [LARGE SCALE GENOMIC DNA]</scope>
    <source>
        <strain evidence="5">NIES 3701</strain>
    </source>
</reference>
<organism evidence="4 5">
    <name type="scientific">Triparma strigata</name>
    <dbReference type="NCBI Taxonomy" id="1606541"/>
    <lineage>
        <taxon>Eukaryota</taxon>
        <taxon>Sar</taxon>
        <taxon>Stramenopiles</taxon>
        <taxon>Ochrophyta</taxon>
        <taxon>Bolidophyceae</taxon>
        <taxon>Parmales</taxon>
        <taxon>Triparmaceae</taxon>
        <taxon>Triparma</taxon>
    </lineage>
</organism>
<accession>A0A9W7ARK8</accession>
<sequence>MDTQNSVSEREIKLRSLSKDELVALLLAESKEKEAVERRFEKVLAQAAGSSNTDQGKSKEERHGIRSRLRNSEPMSRDNPNVKTGPKPNMLVLDRTTKTIRLDLHEVPDKVQEYLLKGSEPGDTSDLQQRVLISSITDTIALWSFSQQNKVFEMLLRLQVEHQDDEEVRIAVTSVEEEEVEEMRLQVPVMPSLTKSTKVYKLFIDGVITLTPIPLGQTSLTITASIDLLENEQSYRRRMKLGTPPPKNQAVGPAVAATDSRARKPTTMVGNGLGIIKKSISVTLSSAAPVEESASTRPKAAKPPRQFAAGAKAEDIFCKITGHIYDHFQKEEVIDARRRAAFIDYMLVAPPLTDAERILIVESMELVKKLTAAKRITKTVAETAQKFIHHPEGGGAAWGKSVTDIHVAAVELFAELWVLDTYAKLAKNKDKAIRQVWYNLDGTRSLQYVRSASLPGGFQDRLFEVWITWDAFTDADGRHTYVMAATPFENYVGTHHEVPGSENMIQATTRGVHIVRELTENTCEWTRVQQGDLNITGLPRKVLDFVAKQQLGAADVMKEKFRRNGLEVDREGEVALIDVMKKRRGFPLMEDQVETVESCIALLGDVRDGSGGGWTKIESPSHEVEMKMQYFPPKKGERSVGTGKAVGVVDCSAEEVAAWVFMYNSNEKRRASVDEGDAGKVEIREKRRVNESTFATVKKMPFPLEKREVVFKMIWQSEVGKVLVAIASVDDKVDYGVSLRVTRGSSRGLWLIEDLPPRKGVKQCSATYVQRLDAGGLIPTWVMNKTVPRALSAAHSVIDYFRQDERIDAADMGELSDYVQEHWREEVYSEEENALLQRVRQKFEGSLEERKWITLKSPDVFVTMETTHEGGKSASGIGRAVTVVDASIFDCAGWELQRTARGRLKSHYEGGGLNREVIALNTHSIMYYTAIDFNVASFAPREWLAKIVWKFLDERTLIVGSEDFEDDRFPPGAGKGYVRAMSGAFRKYERLPDVRGIPQTKVTYVQQVDLKGFIPKFLVNGKIVGALSWSSSMRNVFDKSLEIDARRRAELSQMIALKENEEEEKKNALALFQSLYEEKLASERPSHNFGLASSMLSTETVGGKAWCKSSVVVQTPMEEAAAFWWDFGSRSNMEISGDVERTYEVDEEEADFRTIVRRRQQLDSSHGGKHKDRRFSCSMALIRADSETIIILLSPLGTERDGAIQTGRRSIRARGSSRNGTSAFTEAKELSAIRFRRMGGKKTKLDYACSLELGFGTSHAAARVFVERRLDEVAGVSIYFQRLKPLSEYGLEDGQALACDLLWRASSSKKRIERFEKDIMQRCRALTELKEKFPYFEAMMKPALLGSLTMNRPIETKLVCVSEKEAKQIGKNLVPALKSKKLVTAGVDQWRVQNRAVKDLVDIYPWVEPMFTVLGNGIVKTAAWGELRNYVERSELKRRAFIVNYFETL</sequence>
<dbReference type="PROSITE" id="PS50848">
    <property type="entry name" value="START"/>
    <property type="match status" value="1"/>
</dbReference>
<comment type="caution">
    <text evidence="4">The sequence shown here is derived from an EMBL/GenBank/DDBJ whole genome shotgun (WGS) entry which is preliminary data.</text>
</comment>
<dbReference type="GO" id="GO:0005737">
    <property type="term" value="C:cytoplasm"/>
    <property type="evidence" value="ECO:0007669"/>
    <property type="project" value="UniProtKB-ARBA"/>
</dbReference>
<proteinExistence type="predicted"/>
<dbReference type="PANTHER" id="PTHR19308:SF14">
    <property type="entry name" value="START DOMAIN-CONTAINING PROTEIN"/>
    <property type="match status" value="1"/>
</dbReference>
<dbReference type="Pfam" id="PF01852">
    <property type="entry name" value="START"/>
    <property type="match status" value="1"/>
</dbReference>
<evidence type="ECO:0000313" key="5">
    <source>
        <dbReference type="Proteomes" id="UP001165085"/>
    </source>
</evidence>
<dbReference type="Gene3D" id="3.30.530.20">
    <property type="match status" value="3"/>
</dbReference>
<dbReference type="InterPro" id="IPR051213">
    <property type="entry name" value="START_lipid_transfer"/>
</dbReference>
<feature type="domain" description="START" evidence="3">
    <location>
        <begin position="894"/>
        <end position="1020"/>
    </location>
</feature>
<keyword evidence="5" id="KW-1185">Reference proteome</keyword>
<feature type="region of interest" description="Disordered" evidence="2">
    <location>
        <begin position="241"/>
        <end position="260"/>
    </location>
</feature>
<dbReference type="OrthoDB" id="206224at2759"/>
<keyword evidence="1" id="KW-0175">Coiled coil</keyword>
<evidence type="ECO:0000256" key="1">
    <source>
        <dbReference type="SAM" id="Coils"/>
    </source>
</evidence>
<dbReference type="GO" id="GO:0008289">
    <property type="term" value="F:lipid binding"/>
    <property type="evidence" value="ECO:0007669"/>
    <property type="project" value="InterPro"/>
</dbReference>
<name>A0A9W7ARK8_9STRA</name>
<evidence type="ECO:0000313" key="4">
    <source>
        <dbReference type="EMBL" id="GMH76409.1"/>
    </source>
</evidence>
<dbReference type="Proteomes" id="UP001165085">
    <property type="component" value="Unassembled WGS sequence"/>
</dbReference>
<protein>
    <recommendedName>
        <fullName evidence="3">START domain-containing protein</fullName>
    </recommendedName>
</protein>
<dbReference type="InterPro" id="IPR002913">
    <property type="entry name" value="START_lipid-bd_dom"/>
</dbReference>
<feature type="region of interest" description="Disordered" evidence="2">
    <location>
        <begin position="45"/>
        <end position="89"/>
    </location>
</feature>
<dbReference type="SUPFAM" id="SSF55961">
    <property type="entry name" value="Bet v1-like"/>
    <property type="match status" value="2"/>
</dbReference>
<evidence type="ECO:0000259" key="3">
    <source>
        <dbReference type="PROSITE" id="PS50848"/>
    </source>
</evidence>
<feature type="coiled-coil region" evidence="1">
    <location>
        <begin position="1048"/>
        <end position="1078"/>
    </location>
</feature>